<dbReference type="AlphaFoldDB" id="A0A9D2KG37"/>
<proteinExistence type="inferred from homology"/>
<evidence type="ECO:0000313" key="6">
    <source>
        <dbReference type="Proteomes" id="UP000824221"/>
    </source>
</evidence>
<protein>
    <submittedName>
        <fullName evidence="5">GspE/PulE family protein</fullName>
    </submittedName>
</protein>
<dbReference type="Gene3D" id="3.30.450.90">
    <property type="match status" value="1"/>
</dbReference>
<dbReference type="PANTHER" id="PTHR30258:SF1">
    <property type="entry name" value="PROTEIN TRANSPORT PROTEIN HOFB HOMOLOG"/>
    <property type="match status" value="1"/>
</dbReference>
<dbReference type="GO" id="GO:0005886">
    <property type="term" value="C:plasma membrane"/>
    <property type="evidence" value="ECO:0007669"/>
    <property type="project" value="TreeGrafter"/>
</dbReference>
<organism evidence="5 6">
    <name type="scientific">Candidatus Gallimonas gallistercoris</name>
    <dbReference type="NCBI Taxonomy" id="2838602"/>
    <lineage>
        <taxon>Bacteria</taxon>
        <taxon>Bacillati</taxon>
        <taxon>Bacillota</taxon>
        <taxon>Clostridia</taxon>
        <taxon>Candidatus Gallimonas</taxon>
    </lineage>
</organism>
<dbReference type="EMBL" id="DXAJ01000092">
    <property type="protein sequence ID" value="HJA02926.1"/>
    <property type="molecule type" value="Genomic_DNA"/>
</dbReference>
<name>A0A9D2KG37_9FIRM</name>
<dbReference type="SUPFAM" id="SSF52540">
    <property type="entry name" value="P-loop containing nucleoside triphosphate hydrolases"/>
    <property type="match status" value="1"/>
</dbReference>
<sequence length="442" mass="48831">MMKEEHFQKELKRLKAEEEDAVRRMGRRPSKFDIPENAPAVLFTEALLRSAALLEASDIHLSPEEDLVRVHFRIDGEREEHIVFPKTGYPAVCARLKVLSSMNVAECRLPQDGRMSFCFYDNDYDVRVSSFPTVFGERFVLRILPRICPYTWEELGFLPEEEAAIQRMLSRPGLVLLTGPTGSGKSTTLACILKALLAKGRTAVTVEDPVEYLIEGAQQLSLPENGRLSFGEALKSVLRQDPDVIMAGEIRDKETAEETIRMALAGKLVLSTLHAPTAAGAVTRLRDLGIGNGVLSDALSGILSQRLIKRLCPHCITTRLLDTREAVSYALPEGSLLTEGAGCDSCRGKGTKGRRAVHEVFEITERIREGIRSGLSAAELHAIALEEGMRPLTENAKELLLRGETDLASYCGVCSIAYPHKEKKLPAREAIHDTNGEIICKK</sequence>
<evidence type="ECO:0000259" key="4">
    <source>
        <dbReference type="Pfam" id="PF00437"/>
    </source>
</evidence>
<feature type="domain" description="Bacterial type II secretion system protein E" evidence="4">
    <location>
        <begin position="38"/>
        <end position="408"/>
    </location>
</feature>
<dbReference type="InterPro" id="IPR001482">
    <property type="entry name" value="T2SS/T4SS_dom"/>
</dbReference>
<evidence type="ECO:0000313" key="5">
    <source>
        <dbReference type="EMBL" id="HJA02926.1"/>
    </source>
</evidence>
<dbReference type="Proteomes" id="UP000824221">
    <property type="component" value="Unassembled WGS sequence"/>
</dbReference>
<dbReference type="GO" id="GO:0016887">
    <property type="term" value="F:ATP hydrolysis activity"/>
    <property type="evidence" value="ECO:0007669"/>
    <property type="project" value="TreeGrafter"/>
</dbReference>
<accession>A0A9D2KG37</accession>
<evidence type="ECO:0000256" key="3">
    <source>
        <dbReference type="ARBA" id="ARBA00022840"/>
    </source>
</evidence>
<dbReference type="InterPro" id="IPR027417">
    <property type="entry name" value="P-loop_NTPase"/>
</dbReference>
<evidence type="ECO:0000256" key="1">
    <source>
        <dbReference type="ARBA" id="ARBA00006611"/>
    </source>
</evidence>
<comment type="caution">
    <text evidence="5">The sequence shown here is derived from an EMBL/GenBank/DDBJ whole genome shotgun (WGS) entry which is preliminary data.</text>
</comment>
<dbReference type="CDD" id="cd01129">
    <property type="entry name" value="PulE-GspE-like"/>
    <property type="match status" value="1"/>
</dbReference>
<dbReference type="Pfam" id="PF00437">
    <property type="entry name" value="T2SSE"/>
    <property type="match status" value="1"/>
</dbReference>
<dbReference type="Gene3D" id="3.40.50.300">
    <property type="entry name" value="P-loop containing nucleotide triphosphate hydrolases"/>
    <property type="match status" value="1"/>
</dbReference>
<gene>
    <name evidence="5" type="ORF">H9797_06105</name>
</gene>
<dbReference type="PANTHER" id="PTHR30258">
    <property type="entry name" value="TYPE II SECRETION SYSTEM PROTEIN GSPE-RELATED"/>
    <property type="match status" value="1"/>
</dbReference>
<reference evidence="5" key="2">
    <citation type="submission" date="2021-04" db="EMBL/GenBank/DDBJ databases">
        <authorList>
            <person name="Gilroy R."/>
        </authorList>
    </citation>
    <scope>NUCLEOTIDE SEQUENCE</scope>
    <source>
        <strain evidence="5">CHK156-179</strain>
    </source>
</reference>
<reference evidence="5" key="1">
    <citation type="journal article" date="2021" name="PeerJ">
        <title>Extensive microbial diversity within the chicken gut microbiome revealed by metagenomics and culture.</title>
        <authorList>
            <person name="Gilroy R."/>
            <person name="Ravi A."/>
            <person name="Getino M."/>
            <person name="Pursley I."/>
            <person name="Horton D.L."/>
            <person name="Alikhan N.F."/>
            <person name="Baker D."/>
            <person name="Gharbi K."/>
            <person name="Hall N."/>
            <person name="Watson M."/>
            <person name="Adriaenssens E.M."/>
            <person name="Foster-Nyarko E."/>
            <person name="Jarju S."/>
            <person name="Secka A."/>
            <person name="Antonio M."/>
            <person name="Oren A."/>
            <person name="Chaudhuri R.R."/>
            <person name="La Ragione R."/>
            <person name="Hildebrand F."/>
            <person name="Pallen M.J."/>
        </authorList>
    </citation>
    <scope>NUCLEOTIDE SEQUENCE</scope>
    <source>
        <strain evidence="5">CHK156-179</strain>
    </source>
</reference>
<keyword evidence="2" id="KW-0547">Nucleotide-binding</keyword>
<evidence type="ECO:0000256" key="2">
    <source>
        <dbReference type="ARBA" id="ARBA00022741"/>
    </source>
</evidence>
<dbReference type="GO" id="GO:0005524">
    <property type="term" value="F:ATP binding"/>
    <property type="evidence" value="ECO:0007669"/>
    <property type="project" value="UniProtKB-KW"/>
</dbReference>
<comment type="similarity">
    <text evidence="1">Belongs to the GSP E family.</text>
</comment>
<keyword evidence="3" id="KW-0067">ATP-binding</keyword>